<name>A0A8X6WZJ1_9ARAC</name>
<proteinExistence type="predicted"/>
<keyword evidence="2" id="KW-1185">Reference proteome</keyword>
<organism evidence="1 2">
    <name type="scientific">Trichonephila inaurata madagascariensis</name>
    <dbReference type="NCBI Taxonomy" id="2747483"/>
    <lineage>
        <taxon>Eukaryota</taxon>
        <taxon>Metazoa</taxon>
        <taxon>Ecdysozoa</taxon>
        <taxon>Arthropoda</taxon>
        <taxon>Chelicerata</taxon>
        <taxon>Arachnida</taxon>
        <taxon>Araneae</taxon>
        <taxon>Araneomorphae</taxon>
        <taxon>Entelegynae</taxon>
        <taxon>Araneoidea</taxon>
        <taxon>Nephilidae</taxon>
        <taxon>Trichonephila</taxon>
        <taxon>Trichonephila inaurata</taxon>
    </lineage>
</organism>
<dbReference type="AlphaFoldDB" id="A0A8X6WZJ1"/>
<comment type="caution">
    <text evidence="1">The sequence shown here is derived from an EMBL/GenBank/DDBJ whole genome shotgun (WGS) entry which is preliminary data.</text>
</comment>
<dbReference type="OrthoDB" id="6424029at2759"/>
<evidence type="ECO:0000313" key="2">
    <source>
        <dbReference type="Proteomes" id="UP000886998"/>
    </source>
</evidence>
<sequence length="86" mass="9701">MSLSIRGQSTGHSMWSIKIISGESTPYDHILKEYPTLTCPAGTLRNVFHSTIHHIRTTQGPPVFCRPRHLAPERMKIAKAEFEAMV</sequence>
<accession>A0A8X6WZJ1</accession>
<dbReference type="EMBL" id="BMAV01003771">
    <property type="protein sequence ID" value="GFY43585.1"/>
    <property type="molecule type" value="Genomic_DNA"/>
</dbReference>
<reference evidence="1" key="1">
    <citation type="submission" date="2020-08" db="EMBL/GenBank/DDBJ databases">
        <title>Multicomponent nature underlies the extraordinary mechanical properties of spider dragline silk.</title>
        <authorList>
            <person name="Kono N."/>
            <person name="Nakamura H."/>
            <person name="Mori M."/>
            <person name="Yoshida Y."/>
            <person name="Ohtoshi R."/>
            <person name="Malay A.D."/>
            <person name="Moran D.A.P."/>
            <person name="Tomita M."/>
            <person name="Numata K."/>
            <person name="Arakawa K."/>
        </authorList>
    </citation>
    <scope>NUCLEOTIDE SEQUENCE</scope>
</reference>
<evidence type="ECO:0000313" key="1">
    <source>
        <dbReference type="EMBL" id="GFY43585.1"/>
    </source>
</evidence>
<protein>
    <submittedName>
        <fullName evidence="1">Uncharacterized protein</fullName>
    </submittedName>
</protein>
<gene>
    <name evidence="1" type="primary">g.6673</name>
    <name evidence="1" type="ORF">TNIN_176431</name>
</gene>
<dbReference type="Proteomes" id="UP000886998">
    <property type="component" value="Unassembled WGS sequence"/>
</dbReference>